<dbReference type="EMBL" id="UGTZ01000001">
    <property type="protein sequence ID" value="SUC30430.1"/>
    <property type="molecule type" value="Genomic_DNA"/>
</dbReference>
<evidence type="ECO:0000313" key="2">
    <source>
        <dbReference type="EMBL" id="SUC30430.1"/>
    </source>
</evidence>
<accession>A0A379FNV4</accession>
<gene>
    <name evidence="2" type="ORF">NCTC11801_01356</name>
</gene>
<keyword evidence="1" id="KW-0472">Membrane</keyword>
<feature type="transmembrane region" description="Helical" evidence="1">
    <location>
        <begin position="35"/>
        <end position="53"/>
    </location>
</feature>
<name>A0A379FNV4_PRORE</name>
<evidence type="ECO:0000256" key="1">
    <source>
        <dbReference type="SAM" id="Phobius"/>
    </source>
</evidence>
<evidence type="ECO:0008006" key="4">
    <source>
        <dbReference type="Google" id="ProtNLM"/>
    </source>
</evidence>
<organism evidence="2 3">
    <name type="scientific">Providencia rettgeri</name>
    <dbReference type="NCBI Taxonomy" id="587"/>
    <lineage>
        <taxon>Bacteria</taxon>
        <taxon>Pseudomonadati</taxon>
        <taxon>Pseudomonadota</taxon>
        <taxon>Gammaproteobacteria</taxon>
        <taxon>Enterobacterales</taxon>
        <taxon>Morganellaceae</taxon>
        <taxon>Providencia</taxon>
    </lineage>
</organism>
<sequence>MQLVLQYISSLKVFVGNRFTRKGRVTLNTNNSRKTALIVSIIFIAFAFGFYWLSKDNNVLSTENNSAIHSEALAQVEKELPIIATVKKISPETYQSFEHLITQYDPTNEDLRRQLFDQVVGNVMKLVLERMEYASDDSVINFTSRVNDYLKILLEEDPTGKTCFYSLFPHLRETAEIIPPQKSQAVLLKQIQATNELLISSEAGVKQALMSPTEYSEELTQLASGLSAKYGEDTAILGNLEAGKKSPALACRISISFYDEILSIPDNPKKAALLRSLFSSVNN</sequence>
<dbReference type="Proteomes" id="UP000254208">
    <property type="component" value="Unassembled WGS sequence"/>
</dbReference>
<keyword evidence="1" id="KW-0812">Transmembrane</keyword>
<dbReference type="AlphaFoldDB" id="A0A379FNV4"/>
<reference evidence="2 3" key="1">
    <citation type="submission" date="2018-06" db="EMBL/GenBank/DDBJ databases">
        <authorList>
            <consortium name="Pathogen Informatics"/>
            <person name="Doyle S."/>
        </authorList>
    </citation>
    <scope>NUCLEOTIDE SEQUENCE [LARGE SCALE GENOMIC DNA]</scope>
    <source>
        <strain evidence="2 3">NCTC11801</strain>
    </source>
</reference>
<evidence type="ECO:0000313" key="3">
    <source>
        <dbReference type="Proteomes" id="UP000254208"/>
    </source>
</evidence>
<protein>
    <recommendedName>
        <fullName evidence="4">Topoisomerase IV</fullName>
    </recommendedName>
</protein>
<keyword evidence="1" id="KW-1133">Transmembrane helix</keyword>
<proteinExistence type="predicted"/>